<dbReference type="GO" id="GO:0046872">
    <property type="term" value="F:metal ion binding"/>
    <property type="evidence" value="ECO:0007669"/>
    <property type="project" value="InterPro"/>
</dbReference>
<comment type="caution">
    <text evidence="2">The sequence shown here is derived from an EMBL/GenBank/DDBJ whole genome shotgun (WGS) entry which is preliminary data.</text>
</comment>
<dbReference type="EMBL" id="BRXW01000450">
    <property type="protein sequence ID" value="GMH56091.1"/>
    <property type="molecule type" value="Genomic_DNA"/>
</dbReference>
<feature type="chain" id="PRO_5040852517" evidence="1">
    <location>
        <begin position="16"/>
        <end position="222"/>
    </location>
</feature>
<reference evidence="3" key="1">
    <citation type="journal article" date="2023" name="Commun. Biol.">
        <title>Genome analysis of Parmales, the sister group of diatoms, reveals the evolutionary specialization of diatoms from phago-mixotrophs to photoautotrophs.</title>
        <authorList>
            <person name="Ban H."/>
            <person name="Sato S."/>
            <person name="Yoshikawa S."/>
            <person name="Yamada K."/>
            <person name="Nakamura Y."/>
            <person name="Ichinomiya M."/>
            <person name="Sato N."/>
            <person name="Blanc-Mathieu R."/>
            <person name="Endo H."/>
            <person name="Kuwata A."/>
            <person name="Ogata H."/>
        </authorList>
    </citation>
    <scope>NUCLEOTIDE SEQUENCE [LARGE SCALE GENOMIC DNA]</scope>
    <source>
        <strain evidence="3">NIES 3700</strain>
    </source>
</reference>
<accession>A0A9W6ZN81</accession>
<name>A0A9W6ZN81_9STRA</name>
<protein>
    <submittedName>
        <fullName evidence="2">Uncharacterized protein</fullName>
    </submittedName>
</protein>
<evidence type="ECO:0000256" key="1">
    <source>
        <dbReference type="SAM" id="SignalP"/>
    </source>
</evidence>
<dbReference type="AlphaFoldDB" id="A0A9W6ZN81"/>
<dbReference type="OrthoDB" id="159229at2759"/>
<dbReference type="Gene3D" id="2.60.40.200">
    <property type="entry name" value="Superoxide dismutase, copper/zinc binding domain"/>
    <property type="match status" value="1"/>
</dbReference>
<evidence type="ECO:0000313" key="2">
    <source>
        <dbReference type="EMBL" id="GMH56091.1"/>
    </source>
</evidence>
<sequence length="222" mass="23475">MKLLLGATLVASANAVKYYCAKIDPDSASGAKGYFSMSYGAGINAKFELDLDLSNFEGEASTCTIENGLTYHIHTTWAVSSASSAANAQCGPDFTSGHYDPSLACSAASEDIKDRCASLGRTGDNYPCNADDFASGNFAVCEQGDLSGKFGSLMGGDRFFTTSENDPWAPIPANYKASDDRANMWSSVVFHCKDDGSRLACADLVEQDEPCNSGNKKLRGGN</sequence>
<keyword evidence="3" id="KW-1185">Reference proteome</keyword>
<dbReference type="InterPro" id="IPR036423">
    <property type="entry name" value="SOD-like_Cu/Zn_dom_sf"/>
</dbReference>
<evidence type="ECO:0000313" key="3">
    <source>
        <dbReference type="Proteomes" id="UP001165122"/>
    </source>
</evidence>
<feature type="signal peptide" evidence="1">
    <location>
        <begin position="1"/>
        <end position="15"/>
    </location>
</feature>
<dbReference type="GO" id="GO:0006801">
    <property type="term" value="P:superoxide metabolic process"/>
    <property type="evidence" value="ECO:0007669"/>
    <property type="project" value="InterPro"/>
</dbReference>
<proteinExistence type="predicted"/>
<organism evidence="2 3">
    <name type="scientific">Triparma laevis f. longispina</name>
    <dbReference type="NCBI Taxonomy" id="1714387"/>
    <lineage>
        <taxon>Eukaryota</taxon>
        <taxon>Sar</taxon>
        <taxon>Stramenopiles</taxon>
        <taxon>Ochrophyta</taxon>
        <taxon>Bolidophyceae</taxon>
        <taxon>Parmales</taxon>
        <taxon>Triparmaceae</taxon>
        <taxon>Triparma</taxon>
    </lineage>
</organism>
<gene>
    <name evidence="2" type="ORF">TrLO_g7687</name>
</gene>
<keyword evidence="1" id="KW-0732">Signal</keyword>
<dbReference type="Proteomes" id="UP001165122">
    <property type="component" value="Unassembled WGS sequence"/>
</dbReference>